<keyword evidence="2" id="KW-0418">Kinase</keyword>
<evidence type="ECO:0000256" key="1">
    <source>
        <dbReference type="ARBA" id="ARBA00022679"/>
    </source>
</evidence>
<evidence type="ECO:0000259" key="3">
    <source>
        <dbReference type="Pfam" id="PF00294"/>
    </source>
</evidence>
<dbReference type="RefSeq" id="WP_044939075.1">
    <property type="nucleotide sequence ID" value="NZ_KN174161.1"/>
</dbReference>
<organism evidence="4 5">
    <name type="scientific">Flavonifractor plautii 1_3_50AFAA</name>
    <dbReference type="NCBI Taxonomy" id="742738"/>
    <lineage>
        <taxon>Bacteria</taxon>
        <taxon>Bacillati</taxon>
        <taxon>Bacillota</taxon>
        <taxon>Clostridia</taxon>
        <taxon>Eubacteriales</taxon>
        <taxon>Oscillospiraceae</taxon>
        <taxon>Flavonifractor</taxon>
    </lineage>
</organism>
<dbReference type="InterPro" id="IPR002173">
    <property type="entry name" value="Carboh/pur_kinase_PfkB_CS"/>
</dbReference>
<dbReference type="Proteomes" id="UP000029585">
    <property type="component" value="Unassembled WGS sequence"/>
</dbReference>
<dbReference type="Gene3D" id="1.10.10.10">
    <property type="entry name" value="Winged helix-like DNA-binding domain superfamily/Winged helix DNA-binding domain"/>
    <property type="match status" value="1"/>
</dbReference>
<reference evidence="4 5" key="1">
    <citation type="submission" date="2011-08" db="EMBL/GenBank/DDBJ databases">
        <title>The Genome Sequence of Clostridium orbiscindens 1_3_50AFAA.</title>
        <authorList>
            <consortium name="The Broad Institute Genome Sequencing Platform"/>
            <person name="Earl A."/>
            <person name="Ward D."/>
            <person name="Feldgarden M."/>
            <person name="Gevers D."/>
            <person name="Daigneault M."/>
            <person name="Strauss J."/>
            <person name="Allen-Vercoe E."/>
            <person name="Young S.K."/>
            <person name="Zeng Q."/>
            <person name="Gargeya S."/>
            <person name="Fitzgerald M."/>
            <person name="Haas B."/>
            <person name="Abouelleil A."/>
            <person name="Alvarado L."/>
            <person name="Arachchi H.M."/>
            <person name="Berlin A."/>
            <person name="Brown A."/>
            <person name="Chapman S.B."/>
            <person name="Chen Z."/>
            <person name="Dunbar C."/>
            <person name="Freedman E."/>
            <person name="Gearin G."/>
            <person name="Gellesch M."/>
            <person name="Goldberg J."/>
            <person name="Griggs A."/>
            <person name="Gujja S."/>
            <person name="Heiman D."/>
            <person name="Howarth C."/>
            <person name="Larson L."/>
            <person name="Lui A."/>
            <person name="MacDonald P.J.P."/>
            <person name="Montmayeur A."/>
            <person name="Murphy C."/>
            <person name="Neiman D."/>
            <person name="Pearson M."/>
            <person name="Priest M."/>
            <person name="Roberts A."/>
            <person name="Saif S."/>
            <person name="Shea T."/>
            <person name="Shenoy N."/>
            <person name="Sisk P."/>
            <person name="Stolte C."/>
            <person name="Sykes S."/>
            <person name="Wortman J."/>
            <person name="Nusbaum C."/>
            <person name="Birren B."/>
        </authorList>
    </citation>
    <scope>NUCLEOTIDE SEQUENCE [LARGE SCALE GENOMIC DNA]</scope>
    <source>
        <strain evidence="4 5">1_3_50AFAA</strain>
    </source>
</reference>
<comment type="caution">
    <text evidence="4">The sequence shown here is derived from an EMBL/GenBank/DDBJ whole genome shotgun (WGS) entry which is preliminary data.</text>
</comment>
<dbReference type="Pfam" id="PF13412">
    <property type="entry name" value="HTH_24"/>
    <property type="match status" value="1"/>
</dbReference>
<dbReference type="InterPro" id="IPR036390">
    <property type="entry name" value="WH_DNA-bd_sf"/>
</dbReference>
<dbReference type="EMBL" id="ADLO01000028">
    <property type="protein sequence ID" value="KGF56760.1"/>
    <property type="molecule type" value="Genomic_DNA"/>
</dbReference>
<dbReference type="AlphaFoldDB" id="A0A096BCC5"/>
<accession>A0A096BCC5</accession>
<dbReference type="Gene3D" id="3.40.1190.20">
    <property type="match status" value="1"/>
</dbReference>
<dbReference type="InterPro" id="IPR029056">
    <property type="entry name" value="Ribokinase-like"/>
</dbReference>
<dbReference type="Pfam" id="PF00294">
    <property type="entry name" value="PfkB"/>
    <property type="match status" value="1"/>
</dbReference>
<protein>
    <recommendedName>
        <fullName evidence="3">Carbohydrate kinase PfkB domain-containing protein</fullName>
    </recommendedName>
</protein>
<keyword evidence="1" id="KW-0808">Transferase</keyword>
<name>A0A096BCC5_FLAPL</name>
<dbReference type="InterPro" id="IPR011611">
    <property type="entry name" value="PfkB_dom"/>
</dbReference>
<dbReference type="CDD" id="cd01941">
    <property type="entry name" value="YeiC_kinase_like"/>
    <property type="match status" value="1"/>
</dbReference>
<dbReference type="PROSITE" id="PS00583">
    <property type="entry name" value="PFKB_KINASES_1"/>
    <property type="match status" value="1"/>
</dbReference>
<dbReference type="eggNOG" id="COG0524">
    <property type="taxonomic scope" value="Bacteria"/>
</dbReference>
<dbReference type="HOGENOM" id="CLU_027634_11_2_9"/>
<dbReference type="SUPFAM" id="SSF53613">
    <property type="entry name" value="Ribokinase-like"/>
    <property type="match status" value="1"/>
</dbReference>
<proteinExistence type="predicted"/>
<dbReference type="GO" id="GO:0016301">
    <property type="term" value="F:kinase activity"/>
    <property type="evidence" value="ECO:0007669"/>
    <property type="project" value="UniProtKB-KW"/>
</dbReference>
<dbReference type="PANTHER" id="PTHR10584:SF166">
    <property type="entry name" value="RIBOKINASE"/>
    <property type="match status" value="1"/>
</dbReference>
<evidence type="ECO:0000313" key="4">
    <source>
        <dbReference type="EMBL" id="KGF56760.1"/>
    </source>
</evidence>
<feature type="domain" description="Carbohydrate kinase PfkB" evidence="3">
    <location>
        <begin position="59"/>
        <end position="346"/>
    </location>
</feature>
<gene>
    <name evidence="4" type="ORF">HMPREF9460_00753</name>
</gene>
<dbReference type="InterPro" id="IPR036388">
    <property type="entry name" value="WH-like_DNA-bd_sf"/>
</dbReference>
<keyword evidence="5" id="KW-1185">Reference proteome</keyword>
<evidence type="ECO:0000256" key="2">
    <source>
        <dbReference type="ARBA" id="ARBA00022777"/>
    </source>
</evidence>
<dbReference type="PANTHER" id="PTHR10584">
    <property type="entry name" value="SUGAR KINASE"/>
    <property type="match status" value="1"/>
</dbReference>
<evidence type="ECO:0000313" key="5">
    <source>
        <dbReference type="Proteomes" id="UP000029585"/>
    </source>
</evidence>
<sequence>MTQRERQILKWIEENPLISQQELADKAGIARSSVAVHISNLMKQGHIAGKGYIVRTAPYVVVVGGVNLDIGGRPHGELVAADSNPGQVRMSLGGVGRNIAHNMALMGLDVRMLTAFGDDMNAQRIAASCGELGIDISQCLTVPGGATSTYLFITDGHGDMALAVSDMEIYEHVTPAFLAGRARLLQNAQLLVVDTNIPAQSIAWLAENIRLPIFADPVSTAKAEKLRPVLGKLHTLKPNRLEAELLSGVPITDAASLNAAADALLATGLRRVFISLGGDGVFAADHSGRVHVPCCSGEMVNTTGCGDAGMAAIAWAYLEGTGLEDTARAAMAAGAIAMESAETINPDMSARLLRQRAGFGEGVETP</sequence>
<dbReference type="eggNOG" id="COG1522">
    <property type="taxonomic scope" value="Bacteria"/>
</dbReference>
<dbReference type="SUPFAM" id="SSF46785">
    <property type="entry name" value="Winged helix' DNA-binding domain"/>
    <property type="match status" value="1"/>
</dbReference>
<dbReference type="PATRIC" id="fig|742738.3.peg.787"/>